<evidence type="ECO:0000256" key="2">
    <source>
        <dbReference type="PROSITE-ProRule" id="PRU00124"/>
    </source>
</evidence>
<proteinExistence type="predicted"/>
<keyword evidence="4" id="KW-1185">Reference proteome</keyword>
<dbReference type="Proteomes" id="UP001187531">
    <property type="component" value="Unassembled WGS sequence"/>
</dbReference>
<protein>
    <submittedName>
        <fullName evidence="3">Uncharacterized protein</fullName>
    </submittedName>
</protein>
<gene>
    <name evidence="3" type="ORF">QYM36_001734</name>
</gene>
<dbReference type="PROSITE" id="PS01209">
    <property type="entry name" value="LDLRA_1"/>
    <property type="match status" value="1"/>
</dbReference>
<dbReference type="Pfam" id="PF00057">
    <property type="entry name" value="Ldl_recept_a"/>
    <property type="match status" value="1"/>
</dbReference>
<comment type="caution">
    <text evidence="3">The sequence shown here is derived from an EMBL/GenBank/DDBJ whole genome shotgun (WGS) entry which is preliminary data.</text>
</comment>
<dbReference type="EMBL" id="JAVRJZ010000004">
    <property type="protein sequence ID" value="KAK2723153.1"/>
    <property type="molecule type" value="Genomic_DNA"/>
</dbReference>
<reference evidence="3" key="1">
    <citation type="submission" date="2023-07" db="EMBL/GenBank/DDBJ databases">
        <title>Chromosome-level genome assembly of Artemia franciscana.</title>
        <authorList>
            <person name="Jo E."/>
        </authorList>
    </citation>
    <scope>NUCLEOTIDE SEQUENCE</scope>
    <source>
        <tissue evidence="3">Whole body</tissue>
    </source>
</reference>
<organism evidence="3 4">
    <name type="scientific">Artemia franciscana</name>
    <name type="common">Brine shrimp</name>
    <name type="synonym">Artemia sanfranciscana</name>
    <dbReference type="NCBI Taxonomy" id="6661"/>
    <lineage>
        <taxon>Eukaryota</taxon>
        <taxon>Metazoa</taxon>
        <taxon>Ecdysozoa</taxon>
        <taxon>Arthropoda</taxon>
        <taxon>Crustacea</taxon>
        <taxon>Branchiopoda</taxon>
        <taxon>Anostraca</taxon>
        <taxon>Artemiidae</taxon>
        <taxon>Artemia</taxon>
    </lineage>
</organism>
<dbReference type="SUPFAM" id="SSF57424">
    <property type="entry name" value="LDL receptor-like module"/>
    <property type="match status" value="1"/>
</dbReference>
<dbReference type="SMART" id="SM00192">
    <property type="entry name" value="LDLa"/>
    <property type="match status" value="1"/>
</dbReference>
<dbReference type="Gene3D" id="4.10.400.10">
    <property type="entry name" value="Low-density Lipoprotein Receptor"/>
    <property type="match status" value="1"/>
</dbReference>
<evidence type="ECO:0000313" key="3">
    <source>
        <dbReference type="EMBL" id="KAK2723153.1"/>
    </source>
</evidence>
<comment type="caution">
    <text evidence="2">Lacks conserved residue(s) required for the propagation of feature annotation.</text>
</comment>
<sequence length="131" mass="14925">MTVVIGDDVVSRLSVHSVELIIGQLWDELWKCKIPKEKKPWKNITIISNHLVSRSCRKDEYECPNEPGQCIPIEWLCDDMSDCIDGSDEVNCKEIQQQFGMENATSSTAKLIKKIIQIVTGSRVYSRIDDP</sequence>
<accession>A0AA88I8A0</accession>
<dbReference type="InterPro" id="IPR023415">
    <property type="entry name" value="LDLR_class-A_CS"/>
</dbReference>
<feature type="non-terminal residue" evidence="3">
    <location>
        <position position="131"/>
    </location>
</feature>
<evidence type="ECO:0000256" key="1">
    <source>
        <dbReference type="ARBA" id="ARBA00023157"/>
    </source>
</evidence>
<dbReference type="InterPro" id="IPR036055">
    <property type="entry name" value="LDL_receptor-like_sf"/>
</dbReference>
<dbReference type="CDD" id="cd00112">
    <property type="entry name" value="LDLa"/>
    <property type="match status" value="1"/>
</dbReference>
<dbReference type="InterPro" id="IPR002172">
    <property type="entry name" value="LDrepeatLR_classA_rpt"/>
</dbReference>
<feature type="disulfide bond" evidence="2">
    <location>
        <begin position="77"/>
        <end position="92"/>
    </location>
</feature>
<name>A0AA88I8A0_ARTSF</name>
<dbReference type="AlphaFoldDB" id="A0AA88I8A0"/>
<dbReference type="PROSITE" id="PS50068">
    <property type="entry name" value="LDLRA_2"/>
    <property type="match status" value="1"/>
</dbReference>
<evidence type="ECO:0000313" key="4">
    <source>
        <dbReference type="Proteomes" id="UP001187531"/>
    </source>
</evidence>
<keyword evidence="1 2" id="KW-1015">Disulfide bond</keyword>